<comment type="caution">
    <text evidence="2">The sequence shown here is derived from an EMBL/GenBank/DDBJ whole genome shotgun (WGS) entry which is preliminary data.</text>
</comment>
<dbReference type="InterPro" id="IPR029002">
    <property type="entry name" value="PLPC/GPLD1"/>
</dbReference>
<evidence type="ECO:0000313" key="3">
    <source>
        <dbReference type="Proteomes" id="UP001145050"/>
    </source>
</evidence>
<sequence>MPNVWTHILFCEDMLEVIDTPPQHAQQEPFLNIGAQGPDPFFYYNFWPWKQGKLAHEIGSALHTYRCGDFLMDLIRGAKDADVSTKAYVFGFVTHHVLDRNAHPFIHYHAGYEKNKHQKLEIIIDTVILERFRKLKTWKAPVYKEIDAGSFLHQGITDLLHHVIKKHYPFQLDNTYIQKAYRDMKLALKVLYDPYGWKNTFFAPVISSFSHQSIKDDVDYLNESHHTWYHPATNEPSNKSFLDIYECARAEGQVIMSELLYYWHKPSTQSEEKLRKLIQNISYDTGKPVELELKLQYCEPIV</sequence>
<name>A0A9X4ANM5_9BACI</name>
<feature type="domain" description="Phospholipase C/D" evidence="1">
    <location>
        <begin position="6"/>
        <end position="141"/>
    </location>
</feature>
<proteinExistence type="predicted"/>
<protein>
    <submittedName>
        <fullName evidence="2">Zinc dependent phospholipase C family protein</fullName>
    </submittedName>
</protein>
<gene>
    <name evidence="2" type="ORF">NC797_09225</name>
</gene>
<accession>A0A9X4ANM5</accession>
<organism evidence="2 3">
    <name type="scientific">Terrihalobacillus insolitus</name>
    <dbReference type="NCBI Taxonomy" id="2950438"/>
    <lineage>
        <taxon>Bacteria</taxon>
        <taxon>Bacillati</taxon>
        <taxon>Bacillota</taxon>
        <taxon>Bacilli</taxon>
        <taxon>Bacillales</taxon>
        <taxon>Bacillaceae</taxon>
        <taxon>Terrihalobacillus</taxon>
    </lineage>
</organism>
<evidence type="ECO:0000259" key="1">
    <source>
        <dbReference type="Pfam" id="PF00882"/>
    </source>
</evidence>
<dbReference type="Proteomes" id="UP001145050">
    <property type="component" value="Unassembled WGS sequence"/>
</dbReference>
<dbReference type="RefSeq" id="WP_272436490.1">
    <property type="nucleotide sequence ID" value="NZ_JAMQKB010000007.1"/>
</dbReference>
<dbReference type="AlphaFoldDB" id="A0A9X4ANM5"/>
<dbReference type="EMBL" id="JAMQKB010000007">
    <property type="protein sequence ID" value="MDC3424690.1"/>
    <property type="molecule type" value="Genomic_DNA"/>
</dbReference>
<evidence type="ECO:0000313" key="2">
    <source>
        <dbReference type="EMBL" id="MDC3424690.1"/>
    </source>
</evidence>
<keyword evidence="3" id="KW-1185">Reference proteome</keyword>
<dbReference type="Pfam" id="PF00882">
    <property type="entry name" value="Zn_dep_PLPC"/>
    <property type="match status" value="1"/>
</dbReference>
<reference evidence="2" key="1">
    <citation type="submission" date="2022-06" db="EMBL/GenBank/DDBJ databases">
        <title>Aquibacillus sp. a new bacterium isolated from soil saline samples.</title>
        <authorList>
            <person name="Galisteo C."/>
            <person name="De La Haba R."/>
            <person name="Sanchez-Porro C."/>
            <person name="Ventosa A."/>
        </authorList>
    </citation>
    <scope>NUCLEOTIDE SEQUENCE</scope>
    <source>
        <strain evidence="2">3ASR75-11</strain>
    </source>
</reference>